<keyword evidence="3" id="KW-1185">Reference proteome</keyword>
<organism evidence="2 3">
    <name type="scientific">Limnobacter profundi</name>
    <dbReference type="NCBI Taxonomy" id="2732163"/>
    <lineage>
        <taxon>Bacteria</taxon>
        <taxon>Pseudomonadati</taxon>
        <taxon>Pseudomonadota</taxon>
        <taxon>Betaproteobacteria</taxon>
        <taxon>Burkholderiales</taxon>
        <taxon>Burkholderiaceae</taxon>
        <taxon>Limnobacter</taxon>
    </lineage>
</organism>
<evidence type="ECO:0000313" key="3">
    <source>
        <dbReference type="Proteomes" id="UP000501130"/>
    </source>
</evidence>
<protein>
    <submittedName>
        <fullName evidence="2">Phosphoribosyl-AMP cyclohydrolase</fullName>
    </submittedName>
</protein>
<dbReference type="Gene3D" id="3.10.450.50">
    <property type="match status" value="1"/>
</dbReference>
<evidence type="ECO:0000313" key="2">
    <source>
        <dbReference type="EMBL" id="QJR28885.1"/>
    </source>
</evidence>
<sequence>MMKNSSLVRTTLISAGLLFSGAAFANTAVVSSNITEAEVLKAQKVWGEAVVQISKDFEAGGLDKAKKTAQAALDAAYAYDMGPVLFKPTLAAIPQNIRSTEEGALAYFVGGNKKFPNDSGFALKGWRSVESKNSVIHLNGNTALTMGNVSFTDKNGKVTTVDKTWGYVKDSAGNLKIVLHHSSLPYTN</sequence>
<proteinExistence type="predicted"/>
<dbReference type="InterPro" id="IPR016878">
    <property type="entry name" value="MICAH-like"/>
</dbReference>
<feature type="chain" id="PRO_5045186772" evidence="1">
    <location>
        <begin position="26"/>
        <end position="188"/>
    </location>
</feature>
<dbReference type="EMBL" id="CP053084">
    <property type="protein sequence ID" value="QJR28885.1"/>
    <property type="molecule type" value="Genomic_DNA"/>
</dbReference>
<dbReference type="Proteomes" id="UP000501130">
    <property type="component" value="Chromosome"/>
</dbReference>
<feature type="signal peptide" evidence="1">
    <location>
        <begin position="1"/>
        <end position="25"/>
    </location>
</feature>
<evidence type="ECO:0000256" key="1">
    <source>
        <dbReference type="SAM" id="SignalP"/>
    </source>
</evidence>
<dbReference type="PIRSF" id="PIRSF028288">
    <property type="entry name" value="UCP028288"/>
    <property type="match status" value="1"/>
</dbReference>
<reference evidence="2 3" key="1">
    <citation type="submission" date="2020-05" db="EMBL/GenBank/DDBJ databases">
        <title>Compete genome of Limnobacter sp. SAORIC-580.</title>
        <authorList>
            <person name="Song J."/>
            <person name="Cho J.-C."/>
        </authorList>
    </citation>
    <scope>NUCLEOTIDE SEQUENCE [LARGE SCALE GENOMIC DNA]</scope>
    <source>
        <strain evidence="2 3">SAORIC-580</strain>
    </source>
</reference>
<name>A0ABX6N3B6_9BURK</name>
<keyword evidence="1" id="KW-0732">Signal</keyword>
<accession>A0ABX6N3B6</accession>
<gene>
    <name evidence="2" type="ORF">HKT17_03745</name>
</gene>